<accession>A0A0E0PMF7</accession>
<dbReference type="HOGENOM" id="CLU_2053308_0_0_1"/>
<dbReference type="Proteomes" id="UP000008022">
    <property type="component" value="Unassembled WGS sequence"/>
</dbReference>
<reference evidence="2" key="1">
    <citation type="submission" date="2013-06" db="EMBL/GenBank/DDBJ databases">
        <authorList>
            <person name="Zhao Q."/>
        </authorList>
    </citation>
    <scope>NUCLEOTIDE SEQUENCE</scope>
    <source>
        <strain evidence="2">cv. W1943</strain>
    </source>
</reference>
<evidence type="ECO:0000313" key="1">
    <source>
        <dbReference type="EnsemblPlants" id="ORUFI05G17480.1"/>
    </source>
</evidence>
<dbReference type="AlphaFoldDB" id="A0A0E0PMF7"/>
<protein>
    <recommendedName>
        <fullName evidence="3">Reverse transcriptase zinc-binding domain-containing protein</fullName>
    </recommendedName>
</protein>
<dbReference type="STRING" id="4529.A0A0E0PMF7"/>
<name>A0A0E0PMF7_ORYRU</name>
<evidence type="ECO:0000313" key="2">
    <source>
        <dbReference type="Proteomes" id="UP000008022"/>
    </source>
</evidence>
<dbReference type="Gramene" id="ORUFI05G17480.1">
    <property type="protein sequence ID" value="ORUFI05G17480.1"/>
    <property type="gene ID" value="ORUFI05G17480"/>
</dbReference>
<keyword evidence="2" id="KW-1185">Reference proteome</keyword>
<organism evidence="1 2">
    <name type="scientific">Oryza rufipogon</name>
    <name type="common">Brownbeard rice</name>
    <name type="synonym">Asian wild rice</name>
    <dbReference type="NCBI Taxonomy" id="4529"/>
    <lineage>
        <taxon>Eukaryota</taxon>
        <taxon>Viridiplantae</taxon>
        <taxon>Streptophyta</taxon>
        <taxon>Embryophyta</taxon>
        <taxon>Tracheophyta</taxon>
        <taxon>Spermatophyta</taxon>
        <taxon>Magnoliopsida</taxon>
        <taxon>Liliopsida</taxon>
        <taxon>Poales</taxon>
        <taxon>Poaceae</taxon>
        <taxon>BOP clade</taxon>
        <taxon>Oryzoideae</taxon>
        <taxon>Oryzeae</taxon>
        <taxon>Oryzinae</taxon>
        <taxon>Oryza</taxon>
    </lineage>
</organism>
<dbReference type="EnsemblPlants" id="ORUFI05G17480.1">
    <property type="protein sequence ID" value="ORUFI05G17480.1"/>
    <property type="gene ID" value="ORUFI05G17480"/>
</dbReference>
<evidence type="ECO:0008006" key="3">
    <source>
        <dbReference type="Google" id="ProtNLM"/>
    </source>
</evidence>
<sequence length="120" mass="14706">MLANKKEVPKKYPRTLIPLVIWEIWKERNQRVFKHKETTTPSLLTKIKEKARTWALACAKRLREFLPNCISHTATYWLRKWAQLQRHDDHIKLIKDVYRKLKSMIMQIFVNFRWKFTNII</sequence>
<proteinExistence type="predicted"/>
<reference evidence="1" key="2">
    <citation type="submission" date="2015-06" db="UniProtKB">
        <authorList>
            <consortium name="EnsemblPlants"/>
        </authorList>
    </citation>
    <scope>IDENTIFICATION</scope>
</reference>